<organism evidence="2">
    <name type="scientific">Stegastes partitus</name>
    <name type="common">bicolor damselfish</name>
    <dbReference type="NCBI Taxonomy" id="144197"/>
    <lineage>
        <taxon>Eukaryota</taxon>
        <taxon>Metazoa</taxon>
        <taxon>Chordata</taxon>
        <taxon>Craniata</taxon>
        <taxon>Vertebrata</taxon>
        <taxon>Euteleostomi</taxon>
        <taxon>Actinopterygii</taxon>
        <taxon>Neopterygii</taxon>
        <taxon>Teleostei</taxon>
        <taxon>Neoteleostei</taxon>
        <taxon>Acanthomorphata</taxon>
        <taxon>Ovalentaria</taxon>
        <taxon>Pomacentridae</taxon>
        <taxon>Stegastes</taxon>
    </lineage>
</organism>
<accession>A0A3B4ZQG7</accession>
<feature type="compositionally biased region" description="Polar residues" evidence="1">
    <location>
        <begin position="60"/>
        <end position="74"/>
    </location>
</feature>
<dbReference type="STRING" id="144197.ENSSPAP00000010475"/>
<protein>
    <submittedName>
        <fullName evidence="2">Uncharacterized protein</fullName>
    </submittedName>
</protein>
<evidence type="ECO:0000256" key="1">
    <source>
        <dbReference type="SAM" id="MobiDB-lite"/>
    </source>
</evidence>
<dbReference type="Ensembl" id="ENSSPAT00000010655.1">
    <property type="protein sequence ID" value="ENSSPAP00000010475.1"/>
    <property type="gene ID" value="ENSSPAG00000007968.1"/>
</dbReference>
<dbReference type="AlphaFoldDB" id="A0A3B4ZQG7"/>
<reference evidence="2" key="1">
    <citation type="submission" date="2023-09" db="UniProtKB">
        <authorList>
            <consortium name="Ensembl"/>
        </authorList>
    </citation>
    <scope>IDENTIFICATION</scope>
</reference>
<name>A0A3B4ZQG7_9TELE</name>
<dbReference type="GeneTree" id="ENSGT00940000181927"/>
<proteinExistence type="predicted"/>
<feature type="region of interest" description="Disordered" evidence="1">
    <location>
        <begin position="60"/>
        <end position="87"/>
    </location>
</feature>
<evidence type="ECO:0000313" key="2">
    <source>
        <dbReference type="Ensembl" id="ENSSPAP00000010475.1"/>
    </source>
</evidence>
<sequence length="115" mass="12370">MAASAASRELFTEGVRAVLHTWPVLQVSPGPVSVRLLQLFSQWQQGALQPLKHTINTLTQNQNQRAKVTAPTSQSDDDSDDGAQVTPTHRFTRSARCSGVQVTLCVCVCVPGNGV</sequence>